<protein>
    <submittedName>
        <fullName evidence="5">RimJ/RimL family protein N-acetyltransferase</fullName>
    </submittedName>
</protein>
<dbReference type="InterPro" id="IPR051531">
    <property type="entry name" value="N-acetyltransferase"/>
</dbReference>
<accession>A0A3E0G887</accession>
<dbReference type="RefSeq" id="WP_116182141.1">
    <property type="nucleotide sequence ID" value="NZ_CP144379.1"/>
</dbReference>
<evidence type="ECO:0000313" key="5">
    <source>
        <dbReference type="EMBL" id="REH18284.1"/>
    </source>
</evidence>
<dbReference type="OrthoDB" id="9132139at2"/>
<dbReference type="Gene3D" id="3.40.630.30">
    <property type="match status" value="1"/>
</dbReference>
<evidence type="ECO:0000256" key="1">
    <source>
        <dbReference type="ARBA" id="ARBA00022679"/>
    </source>
</evidence>
<evidence type="ECO:0000256" key="2">
    <source>
        <dbReference type="ARBA" id="ARBA00023315"/>
    </source>
</evidence>
<name>A0A3E0G887_9PSEU</name>
<dbReference type="PROSITE" id="PS51186">
    <property type="entry name" value="GNAT"/>
    <property type="match status" value="1"/>
</dbReference>
<dbReference type="InterPro" id="IPR016181">
    <property type="entry name" value="Acyl_CoA_acyltransferase"/>
</dbReference>
<evidence type="ECO:0000313" key="6">
    <source>
        <dbReference type="Proteomes" id="UP000256269"/>
    </source>
</evidence>
<gene>
    <name evidence="5" type="ORF">BCF44_13639</name>
</gene>
<comment type="caution">
    <text evidence="5">The sequence shown here is derived from an EMBL/GenBank/DDBJ whole genome shotgun (WGS) entry which is preliminary data.</text>
</comment>
<dbReference type="PANTHER" id="PTHR43792">
    <property type="entry name" value="GNAT FAMILY, PUTATIVE (AFU_ORTHOLOGUE AFUA_3G00765)-RELATED-RELATED"/>
    <property type="match status" value="1"/>
</dbReference>
<evidence type="ECO:0000259" key="4">
    <source>
        <dbReference type="PROSITE" id="PS51186"/>
    </source>
</evidence>
<dbReference type="EMBL" id="QUNO01000036">
    <property type="protein sequence ID" value="REH18284.1"/>
    <property type="molecule type" value="Genomic_DNA"/>
</dbReference>
<keyword evidence="1 5" id="KW-0808">Transferase</keyword>
<proteinExistence type="inferred from homology"/>
<dbReference type="PANTHER" id="PTHR43792:SF8">
    <property type="entry name" value="[RIBOSOMAL PROTEIN US5]-ALANINE N-ACETYLTRANSFERASE"/>
    <property type="match status" value="1"/>
</dbReference>
<comment type="similarity">
    <text evidence="3">Belongs to the acetyltransferase family. RimJ subfamily.</text>
</comment>
<dbReference type="GO" id="GO:0016747">
    <property type="term" value="F:acyltransferase activity, transferring groups other than amino-acyl groups"/>
    <property type="evidence" value="ECO:0007669"/>
    <property type="project" value="InterPro"/>
</dbReference>
<dbReference type="SUPFAM" id="SSF55729">
    <property type="entry name" value="Acyl-CoA N-acyltransferases (Nat)"/>
    <property type="match status" value="1"/>
</dbReference>
<evidence type="ECO:0000256" key="3">
    <source>
        <dbReference type="ARBA" id="ARBA00038502"/>
    </source>
</evidence>
<keyword evidence="6" id="KW-1185">Reference proteome</keyword>
<feature type="domain" description="N-acetyltransferase" evidence="4">
    <location>
        <begin position="9"/>
        <end position="168"/>
    </location>
</feature>
<sequence length="181" mass="19912">MISLTGELVTLRDLAKTDVDDVFAIVGDPAVTKWLSFDTRTHAQATEMVAGVLERQAHQPRTEYYLAVCAARHGFIGFCRLGLAGVQAGKLGYAIRADVQGRGYATDACRTMLRFAFDRSRLHRVSAAVGPDNAASIAVVRKLGFTHEGRLRDHVHTNGAWRDSELFSLLVNEWERGLGGR</sequence>
<dbReference type="InterPro" id="IPR000182">
    <property type="entry name" value="GNAT_dom"/>
</dbReference>
<reference evidence="5 6" key="1">
    <citation type="submission" date="2018-08" db="EMBL/GenBank/DDBJ databases">
        <title>Genomic Encyclopedia of Archaeal and Bacterial Type Strains, Phase II (KMG-II): from individual species to whole genera.</title>
        <authorList>
            <person name="Goeker M."/>
        </authorList>
    </citation>
    <scope>NUCLEOTIDE SEQUENCE [LARGE SCALE GENOMIC DNA]</scope>
    <source>
        <strain evidence="5 6">DSM 45791</strain>
    </source>
</reference>
<dbReference type="AlphaFoldDB" id="A0A3E0G887"/>
<dbReference type="Pfam" id="PF13302">
    <property type="entry name" value="Acetyltransf_3"/>
    <property type="match status" value="1"/>
</dbReference>
<dbReference type="Proteomes" id="UP000256269">
    <property type="component" value="Unassembled WGS sequence"/>
</dbReference>
<keyword evidence="2" id="KW-0012">Acyltransferase</keyword>
<organism evidence="5 6">
    <name type="scientific">Kutzneria buriramensis</name>
    <dbReference type="NCBI Taxonomy" id="1045776"/>
    <lineage>
        <taxon>Bacteria</taxon>
        <taxon>Bacillati</taxon>
        <taxon>Actinomycetota</taxon>
        <taxon>Actinomycetes</taxon>
        <taxon>Pseudonocardiales</taxon>
        <taxon>Pseudonocardiaceae</taxon>
        <taxon>Kutzneria</taxon>
    </lineage>
</organism>